<accession>A0A931CPJ9</accession>
<dbReference type="EMBL" id="JADNYM010000005">
    <property type="protein sequence ID" value="MBG0738661.1"/>
    <property type="molecule type" value="Genomic_DNA"/>
</dbReference>
<proteinExistence type="predicted"/>
<dbReference type="Proteomes" id="UP000655366">
    <property type="component" value="Unassembled WGS sequence"/>
</dbReference>
<dbReference type="Pfam" id="PF09722">
    <property type="entry name" value="Xre_MbcA_ParS_C"/>
    <property type="match status" value="1"/>
</dbReference>
<feature type="domain" description="Antitoxin Xre/MbcA/ParS-like toxin-binding" evidence="1">
    <location>
        <begin position="112"/>
        <end position="149"/>
    </location>
</feature>
<dbReference type="InterPro" id="IPR024467">
    <property type="entry name" value="Xre/MbcA/ParS-like_toxin-bd"/>
</dbReference>
<keyword evidence="3" id="KW-1185">Reference proteome</keyword>
<evidence type="ECO:0000313" key="3">
    <source>
        <dbReference type="Proteomes" id="UP000655366"/>
    </source>
</evidence>
<dbReference type="AlphaFoldDB" id="A0A931CPJ9"/>
<organism evidence="2 3">
    <name type="scientific">Arthrobacter terrae</name>
    <dbReference type="NCBI Taxonomy" id="2935737"/>
    <lineage>
        <taxon>Bacteria</taxon>
        <taxon>Bacillati</taxon>
        <taxon>Actinomycetota</taxon>
        <taxon>Actinomycetes</taxon>
        <taxon>Micrococcales</taxon>
        <taxon>Micrococcaceae</taxon>
        <taxon>Arthrobacter</taxon>
    </lineage>
</organism>
<name>A0A931CPJ9_9MICC</name>
<comment type="caution">
    <text evidence="2">The sequence shown here is derived from an EMBL/GenBank/DDBJ whole genome shotgun (WGS) entry which is preliminary data.</text>
</comment>
<protein>
    <submittedName>
        <fullName evidence="2">DUF2384 domain-containing protein</fullName>
    </submittedName>
</protein>
<gene>
    <name evidence="2" type="ORF">IV500_04400</name>
</gene>
<evidence type="ECO:0000259" key="1">
    <source>
        <dbReference type="Pfam" id="PF09722"/>
    </source>
</evidence>
<reference evidence="2 3" key="1">
    <citation type="submission" date="2020-11" db="EMBL/GenBank/DDBJ databases">
        <title>Arthrobacter antarcticus sp. nov., isolated from Antarctic Soil.</title>
        <authorList>
            <person name="Li J."/>
        </authorList>
    </citation>
    <scope>NUCLEOTIDE SEQUENCE [LARGE SCALE GENOMIC DNA]</scope>
    <source>
        <strain evidence="2 3">Z1-20</strain>
    </source>
</reference>
<evidence type="ECO:0000313" key="2">
    <source>
        <dbReference type="EMBL" id="MBG0738661.1"/>
    </source>
</evidence>
<sequence length="155" mass="16542">MAVEGAAEGDSAAPEYDAAGADRVGIDRDGLQLHTRFLTHTEAQTVGAIAERTNIVAGSLGGSAELARLMDVSSSQPPRWISGEETPDPENQRILIDLDYVLARANLLWPPKVALEWLNGPNSYLDGGRPIDVVKMRGPSQVIEALDAEMSGSFS</sequence>